<dbReference type="AlphaFoldDB" id="C4GK97"/>
<sequence>MRNKRQPENGFQRSSNRSEKRFWLHETPFQAALMLFGFQRVV</sequence>
<reference evidence="1" key="1">
    <citation type="submission" date="2009-04" db="EMBL/GenBank/DDBJ databases">
        <authorList>
            <person name="Weinstock G."/>
            <person name="Sodergren E."/>
            <person name="Clifton S."/>
            <person name="Fulton L."/>
            <person name="Fulton B."/>
            <person name="Courtney L."/>
            <person name="Fronick C."/>
            <person name="Harrison M."/>
            <person name="Strong C."/>
            <person name="Farmer C."/>
            <person name="Delahaunty K."/>
            <person name="Markovic C."/>
            <person name="Hall O."/>
            <person name="Minx P."/>
            <person name="Tomlinson C."/>
            <person name="Mitreva M."/>
            <person name="Nelson J."/>
            <person name="Hou S."/>
            <person name="Wollam A."/>
            <person name="Pepin K.H."/>
            <person name="Johnson M."/>
            <person name="Bhonagiri V."/>
            <person name="Nash W.E."/>
            <person name="Warren W."/>
            <person name="Chinwalla A."/>
            <person name="Mardis E.R."/>
            <person name="Wilson R.K."/>
        </authorList>
    </citation>
    <scope>NUCLEOTIDE SEQUENCE [LARGE SCALE GENOMIC DNA]</scope>
    <source>
        <strain evidence="1">ATCC 51147</strain>
    </source>
</reference>
<dbReference type="HOGENOM" id="CLU_3252820_0_0_4"/>
<dbReference type="EMBL" id="ACJW02000003">
    <property type="protein sequence ID" value="EEP68219.1"/>
    <property type="molecule type" value="Genomic_DNA"/>
</dbReference>
<name>C4GK97_9NEIS</name>
<organism evidence="1 2">
    <name type="scientific">Kingella oralis ATCC 51147</name>
    <dbReference type="NCBI Taxonomy" id="629741"/>
    <lineage>
        <taxon>Bacteria</taxon>
        <taxon>Pseudomonadati</taxon>
        <taxon>Pseudomonadota</taxon>
        <taxon>Betaproteobacteria</taxon>
        <taxon>Neisseriales</taxon>
        <taxon>Neisseriaceae</taxon>
        <taxon>Kingella</taxon>
    </lineage>
</organism>
<gene>
    <name evidence="1" type="ORF">GCWU000324_02471</name>
</gene>
<evidence type="ECO:0000313" key="1">
    <source>
        <dbReference type="EMBL" id="EEP68219.1"/>
    </source>
</evidence>
<proteinExistence type="predicted"/>
<comment type="caution">
    <text evidence="1">The sequence shown here is derived from an EMBL/GenBank/DDBJ whole genome shotgun (WGS) entry which is preliminary data.</text>
</comment>
<protein>
    <submittedName>
        <fullName evidence="1">Uncharacterized protein</fullName>
    </submittedName>
</protein>
<evidence type="ECO:0000313" key="2">
    <source>
        <dbReference type="Proteomes" id="UP000003009"/>
    </source>
</evidence>
<accession>C4GK97</accession>
<dbReference type="Proteomes" id="UP000003009">
    <property type="component" value="Unassembled WGS sequence"/>
</dbReference>
<keyword evidence="2" id="KW-1185">Reference proteome</keyword>